<evidence type="ECO:0000256" key="4">
    <source>
        <dbReference type="ARBA" id="ARBA00022846"/>
    </source>
</evidence>
<reference evidence="7 8" key="1">
    <citation type="submission" date="2017-03" db="EMBL/GenBank/DDBJ databases">
        <title>Genome of the blue death feigning beetle - Asbolus verrucosus.</title>
        <authorList>
            <person name="Rider S.D."/>
        </authorList>
    </citation>
    <scope>NUCLEOTIDE SEQUENCE [LARGE SCALE GENOMIC DNA]</scope>
    <source>
        <strain evidence="7">Butters</strain>
        <tissue evidence="7">Head and leg muscle</tissue>
    </source>
</reference>
<gene>
    <name evidence="7" type="ORF">BDFB_009791</name>
</gene>
<evidence type="ECO:0000256" key="3">
    <source>
        <dbReference type="ARBA" id="ARBA00022737"/>
    </source>
</evidence>
<keyword evidence="4" id="KW-0282">Flagellum</keyword>
<keyword evidence="6" id="KW-0966">Cell projection</keyword>
<dbReference type="STRING" id="1661398.A0A482W861"/>
<keyword evidence="3" id="KW-0677">Repeat</keyword>
<dbReference type="Pfam" id="PF02493">
    <property type="entry name" value="MORN"/>
    <property type="match status" value="1"/>
</dbReference>
<evidence type="ECO:0000313" key="8">
    <source>
        <dbReference type="Proteomes" id="UP000292052"/>
    </source>
</evidence>
<dbReference type="OrthoDB" id="300500at2759"/>
<dbReference type="PANTHER" id="PTHR46437">
    <property type="entry name" value="MORN REPEAT-CONTAINING PROTEIN 5"/>
    <property type="match status" value="1"/>
</dbReference>
<evidence type="ECO:0000256" key="5">
    <source>
        <dbReference type="ARBA" id="ARBA00023069"/>
    </source>
</evidence>
<dbReference type="PANTHER" id="PTHR46437:SF1">
    <property type="entry name" value="MORN REPEAT-CONTAINING PROTEIN 5"/>
    <property type="match status" value="1"/>
</dbReference>
<dbReference type="Proteomes" id="UP000292052">
    <property type="component" value="Unassembled WGS sequence"/>
</dbReference>
<proteinExistence type="predicted"/>
<dbReference type="InterPro" id="IPR042814">
    <property type="entry name" value="Morn5"/>
</dbReference>
<dbReference type="InterPro" id="IPR003409">
    <property type="entry name" value="MORN"/>
</dbReference>
<dbReference type="EMBL" id="QDEB01021512">
    <property type="protein sequence ID" value="RZC40947.1"/>
    <property type="molecule type" value="Genomic_DNA"/>
</dbReference>
<organism evidence="7 8">
    <name type="scientific">Asbolus verrucosus</name>
    <name type="common">Desert ironclad beetle</name>
    <dbReference type="NCBI Taxonomy" id="1661398"/>
    <lineage>
        <taxon>Eukaryota</taxon>
        <taxon>Metazoa</taxon>
        <taxon>Ecdysozoa</taxon>
        <taxon>Arthropoda</taxon>
        <taxon>Hexapoda</taxon>
        <taxon>Insecta</taxon>
        <taxon>Pterygota</taxon>
        <taxon>Neoptera</taxon>
        <taxon>Endopterygota</taxon>
        <taxon>Coleoptera</taxon>
        <taxon>Polyphaga</taxon>
        <taxon>Cucujiformia</taxon>
        <taxon>Tenebrionidae</taxon>
        <taxon>Pimeliinae</taxon>
        <taxon>Asbolus</taxon>
    </lineage>
</organism>
<protein>
    <recommendedName>
        <fullName evidence="2">MORN repeat-containing protein 5</fullName>
    </recommendedName>
</protein>
<evidence type="ECO:0000313" key="7">
    <source>
        <dbReference type="EMBL" id="RZC40947.1"/>
    </source>
</evidence>
<comment type="caution">
    <text evidence="7">The sequence shown here is derived from an EMBL/GenBank/DDBJ whole genome shotgun (WGS) entry which is preliminary data.</text>
</comment>
<accession>A0A482W861</accession>
<evidence type="ECO:0000256" key="1">
    <source>
        <dbReference type="ARBA" id="ARBA00004230"/>
    </source>
</evidence>
<comment type="subcellular location">
    <subcellularLocation>
        <location evidence="1">Cell projection</location>
        <location evidence="1">Cilium</location>
        <location evidence="1">Flagellum</location>
    </subcellularLocation>
</comment>
<keyword evidence="5" id="KW-0969">Cilium</keyword>
<dbReference type="SUPFAM" id="SSF82185">
    <property type="entry name" value="Histone H3 K4-specific methyltransferase SET7/9 N-terminal domain"/>
    <property type="match status" value="1"/>
</dbReference>
<dbReference type="AlphaFoldDB" id="A0A482W861"/>
<keyword evidence="8" id="KW-1185">Reference proteome</keyword>
<dbReference type="GO" id="GO:0031514">
    <property type="term" value="C:motile cilium"/>
    <property type="evidence" value="ECO:0007669"/>
    <property type="project" value="UniProtKB-SubCell"/>
</dbReference>
<sequence length="148" mass="16991">MSVTWEKQRASISLSLDWDNIFKKGTTEQRRELLKAVTLNRDTIKFCTGSSYTGKWNALGMDVHGSYIFPHRCEYEGGFEDGRFHGRGTLSYPMGQKLEGLWHKGKMVSYNFSNVDGLGHNPDWNYCKMPDRRFVVSIRDGLQPAVYA</sequence>
<evidence type="ECO:0000256" key="2">
    <source>
        <dbReference type="ARBA" id="ARBA00016322"/>
    </source>
</evidence>
<dbReference type="Gene3D" id="2.20.110.10">
    <property type="entry name" value="Histone H3 K4-specific methyltransferase SET7/9 N-terminal domain"/>
    <property type="match status" value="1"/>
</dbReference>
<name>A0A482W861_ASBVE</name>
<evidence type="ECO:0000256" key="6">
    <source>
        <dbReference type="ARBA" id="ARBA00023273"/>
    </source>
</evidence>